<evidence type="ECO:0000313" key="2">
    <source>
        <dbReference type="Proteomes" id="UP001286376"/>
    </source>
</evidence>
<accession>A0AAW9A5V5</accession>
<protein>
    <submittedName>
        <fullName evidence="1">Uncharacterized protein</fullName>
    </submittedName>
</protein>
<gene>
    <name evidence="1" type="ORF">NX099_10385</name>
</gene>
<dbReference type="EMBL" id="JAOTNP010000095">
    <property type="protein sequence ID" value="MDV8947764.1"/>
    <property type="molecule type" value="Genomic_DNA"/>
</dbReference>
<evidence type="ECO:0000313" key="1">
    <source>
        <dbReference type="EMBL" id="MDV8947764.1"/>
    </source>
</evidence>
<dbReference type="RefSeq" id="WP_094502319.1">
    <property type="nucleotide sequence ID" value="NZ_JAJGUK010000073.1"/>
</dbReference>
<dbReference type="Proteomes" id="UP001286376">
    <property type="component" value="Unassembled WGS sequence"/>
</dbReference>
<dbReference type="AlphaFoldDB" id="A0AAW9A5V5"/>
<sequence>MVSIKDAKITNIEVIDEKGKKIDTVHLNERFKIHVNILIPINTDINIAFKMFNSSNQEASLKSKELKVKMAASSQYSNLVPIDTYSDLIDLENFDFQGKNSFIKIKTILDNGEFKTTLLEVKK</sequence>
<reference evidence="1 2" key="1">
    <citation type="journal article" date="2022" name="Front. Cell. Infect. Microbiol.">
        <title>The probiotic and immunomodulation effects of Limosilactobacillus reuteri RGW1 isolated from calf feces.</title>
        <authorList>
            <person name="Huang K."/>
            <person name="Shi W."/>
            <person name="Yang B."/>
            <person name="Wang J."/>
        </authorList>
    </citation>
    <scope>NUCLEOTIDE SEQUENCE [LARGE SCALE GENOMIC DNA]</scope>
    <source>
        <strain evidence="1 2">RGW1</strain>
    </source>
</reference>
<comment type="caution">
    <text evidence="1">The sequence shown here is derived from an EMBL/GenBank/DDBJ whole genome shotgun (WGS) entry which is preliminary data.</text>
</comment>
<name>A0AAW9A5V5_LIMRT</name>
<proteinExistence type="predicted"/>
<organism evidence="1 2">
    <name type="scientific">Limosilactobacillus reuteri</name>
    <name type="common">Lactobacillus reuteri</name>
    <dbReference type="NCBI Taxonomy" id="1598"/>
    <lineage>
        <taxon>Bacteria</taxon>
        <taxon>Bacillati</taxon>
        <taxon>Bacillota</taxon>
        <taxon>Bacilli</taxon>
        <taxon>Lactobacillales</taxon>
        <taxon>Lactobacillaceae</taxon>
        <taxon>Limosilactobacillus</taxon>
    </lineage>
</organism>